<dbReference type="GO" id="GO:0003755">
    <property type="term" value="F:peptidyl-prolyl cis-trans isomerase activity"/>
    <property type="evidence" value="ECO:0007669"/>
    <property type="project" value="InterPro"/>
</dbReference>
<comment type="caution">
    <text evidence="1">The sequence shown here is derived from an EMBL/GenBank/DDBJ whole genome shotgun (WGS) entry which is preliminary data.</text>
</comment>
<reference evidence="1" key="2">
    <citation type="submission" date="2021-04" db="EMBL/GenBank/DDBJ databases">
        <authorList>
            <person name="Gilroy R."/>
        </authorList>
    </citation>
    <scope>NUCLEOTIDE SEQUENCE</scope>
    <source>
        <strain evidence="1">ChiGjej6B6-14162</strain>
    </source>
</reference>
<reference evidence="1" key="1">
    <citation type="journal article" date="2021" name="PeerJ">
        <title>Extensive microbial diversity within the chicken gut microbiome revealed by metagenomics and culture.</title>
        <authorList>
            <person name="Gilroy R."/>
            <person name="Ravi A."/>
            <person name="Getino M."/>
            <person name="Pursley I."/>
            <person name="Horton D.L."/>
            <person name="Alikhan N.F."/>
            <person name="Baker D."/>
            <person name="Gharbi K."/>
            <person name="Hall N."/>
            <person name="Watson M."/>
            <person name="Adriaenssens E.M."/>
            <person name="Foster-Nyarko E."/>
            <person name="Jarju S."/>
            <person name="Secka A."/>
            <person name="Antonio M."/>
            <person name="Oren A."/>
            <person name="Chaudhuri R.R."/>
            <person name="La Ragione R."/>
            <person name="Hildebrand F."/>
            <person name="Pallen M.J."/>
        </authorList>
    </citation>
    <scope>NUCLEOTIDE SEQUENCE</scope>
    <source>
        <strain evidence="1">ChiGjej6B6-14162</strain>
    </source>
</reference>
<dbReference type="PROSITE" id="PS51257">
    <property type="entry name" value="PROKAR_LIPOPROTEIN"/>
    <property type="match status" value="1"/>
</dbReference>
<dbReference type="Pfam" id="PF16109">
    <property type="entry name" value="DUF4827"/>
    <property type="match status" value="1"/>
</dbReference>
<gene>
    <name evidence="1" type="ORF">H9977_10595</name>
</gene>
<dbReference type="AlphaFoldDB" id="A0A9D2BHI8"/>
<evidence type="ECO:0000313" key="1">
    <source>
        <dbReference type="EMBL" id="HIX75464.1"/>
    </source>
</evidence>
<accession>A0A9D2BHI8</accession>
<dbReference type="InterPro" id="IPR046357">
    <property type="entry name" value="PPIase_dom_sf"/>
</dbReference>
<organism evidence="1 2">
    <name type="scientific">Candidatus Parabacteroides intestinipullorum</name>
    <dbReference type="NCBI Taxonomy" id="2838723"/>
    <lineage>
        <taxon>Bacteria</taxon>
        <taxon>Pseudomonadati</taxon>
        <taxon>Bacteroidota</taxon>
        <taxon>Bacteroidia</taxon>
        <taxon>Bacteroidales</taxon>
        <taxon>Tannerellaceae</taxon>
        <taxon>Parabacteroides</taxon>
    </lineage>
</organism>
<name>A0A9D2BHI8_9BACT</name>
<dbReference type="InterPro" id="IPR032252">
    <property type="entry name" value="DUF4827"/>
</dbReference>
<dbReference type="Gene3D" id="3.10.50.40">
    <property type="match status" value="1"/>
</dbReference>
<proteinExistence type="predicted"/>
<evidence type="ECO:0000313" key="2">
    <source>
        <dbReference type="Proteomes" id="UP000886740"/>
    </source>
</evidence>
<protein>
    <submittedName>
        <fullName evidence="1">DUF4827 domain-containing protein</fullName>
    </submittedName>
</protein>
<sequence length="197" mass="22438">MKKGFYFVLILCAACLMGSCSKTKSYTDMLNDEKKAISRLIDSLDIEVLKDFPDDSIFAENQFVKLDNGVYMNIIDRGEGRATLYSTKVMYRCEAYYFLNNFQKCLGNYGPNSNGTVPYPANGAQTVPFIYGEGTTSNQSDPKYYYVSEGIQAPLQYVGHHGRVKLIVPFDKGNYYDQGEGYPVYYEVLEYLFEDQL</sequence>
<dbReference type="EMBL" id="DXEL01000071">
    <property type="protein sequence ID" value="HIX75464.1"/>
    <property type="molecule type" value="Genomic_DNA"/>
</dbReference>
<dbReference type="Proteomes" id="UP000886740">
    <property type="component" value="Unassembled WGS sequence"/>
</dbReference>